<evidence type="ECO:0000256" key="1">
    <source>
        <dbReference type="SAM" id="MobiDB-lite"/>
    </source>
</evidence>
<protein>
    <submittedName>
        <fullName evidence="2">Uncharacterized protein</fullName>
    </submittedName>
</protein>
<keyword evidence="3" id="KW-1185">Reference proteome</keyword>
<accession>A0A4Z2HV06</accession>
<organism evidence="2 3">
    <name type="scientific">Liparis tanakae</name>
    <name type="common">Tanaka's snailfish</name>
    <dbReference type="NCBI Taxonomy" id="230148"/>
    <lineage>
        <taxon>Eukaryota</taxon>
        <taxon>Metazoa</taxon>
        <taxon>Chordata</taxon>
        <taxon>Craniata</taxon>
        <taxon>Vertebrata</taxon>
        <taxon>Euteleostomi</taxon>
        <taxon>Actinopterygii</taxon>
        <taxon>Neopterygii</taxon>
        <taxon>Teleostei</taxon>
        <taxon>Neoteleostei</taxon>
        <taxon>Acanthomorphata</taxon>
        <taxon>Eupercaria</taxon>
        <taxon>Perciformes</taxon>
        <taxon>Cottioidei</taxon>
        <taxon>Cottales</taxon>
        <taxon>Liparidae</taxon>
        <taxon>Liparis</taxon>
    </lineage>
</organism>
<evidence type="ECO:0000313" key="3">
    <source>
        <dbReference type="Proteomes" id="UP000314294"/>
    </source>
</evidence>
<comment type="caution">
    <text evidence="2">The sequence shown here is derived from an EMBL/GenBank/DDBJ whole genome shotgun (WGS) entry which is preliminary data.</text>
</comment>
<dbReference type="Proteomes" id="UP000314294">
    <property type="component" value="Unassembled WGS sequence"/>
</dbReference>
<gene>
    <name evidence="2" type="ORF">EYF80_020981</name>
</gene>
<evidence type="ECO:0000313" key="2">
    <source>
        <dbReference type="EMBL" id="TNN68793.1"/>
    </source>
</evidence>
<sequence length="65" mass="7012">MVAADECEAGINGDGRESVDHLIRRLEGSRGDSGGDISSLRSSPDETLRLSDIDVTQSAWDRSSY</sequence>
<proteinExistence type="predicted"/>
<name>A0A4Z2HV06_9TELE</name>
<feature type="region of interest" description="Disordered" evidence="1">
    <location>
        <begin position="26"/>
        <end position="45"/>
    </location>
</feature>
<dbReference type="AlphaFoldDB" id="A0A4Z2HV06"/>
<reference evidence="2 3" key="1">
    <citation type="submission" date="2019-03" db="EMBL/GenBank/DDBJ databases">
        <title>First draft genome of Liparis tanakae, snailfish: a comprehensive survey of snailfish specific genes.</title>
        <authorList>
            <person name="Kim W."/>
            <person name="Song I."/>
            <person name="Jeong J.-H."/>
            <person name="Kim D."/>
            <person name="Kim S."/>
            <person name="Ryu S."/>
            <person name="Song J.Y."/>
            <person name="Lee S.K."/>
        </authorList>
    </citation>
    <scope>NUCLEOTIDE SEQUENCE [LARGE SCALE GENOMIC DNA]</scope>
    <source>
        <tissue evidence="2">Muscle</tissue>
    </source>
</reference>
<dbReference type="EMBL" id="SRLO01000184">
    <property type="protein sequence ID" value="TNN68793.1"/>
    <property type="molecule type" value="Genomic_DNA"/>
</dbReference>